<dbReference type="Gene3D" id="3.40.50.2000">
    <property type="entry name" value="Glycogen Phosphorylase B"/>
    <property type="match status" value="2"/>
</dbReference>
<proteinExistence type="predicted"/>
<protein>
    <submittedName>
        <fullName evidence="2">Glycosyltransferase family 4 protein</fullName>
    </submittedName>
</protein>
<accession>A0ABR9UCS9</accession>
<dbReference type="SUPFAM" id="SSF53756">
    <property type="entry name" value="UDP-Glycosyltransferase/glycogen phosphorylase"/>
    <property type="match status" value="1"/>
</dbReference>
<feature type="domain" description="Glycosyl transferase family 1" evidence="1">
    <location>
        <begin position="241"/>
        <end position="400"/>
    </location>
</feature>
<dbReference type="CDD" id="cd03801">
    <property type="entry name" value="GT4_PimA-like"/>
    <property type="match status" value="1"/>
</dbReference>
<dbReference type="EMBL" id="JADEWU010000018">
    <property type="protein sequence ID" value="MBE9143626.1"/>
    <property type="molecule type" value="Genomic_DNA"/>
</dbReference>
<reference evidence="2 3" key="1">
    <citation type="submission" date="2020-10" db="EMBL/GenBank/DDBJ databases">
        <authorList>
            <person name="Castelo-Branco R."/>
            <person name="Eusebio N."/>
            <person name="Adriana R."/>
            <person name="Vieira A."/>
            <person name="Brugerolle De Fraissinette N."/>
            <person name="Rezende De Castro R."/>
            <person name="Schneider M.P."/>
            <person name="Vasconcelos V."/>
            <person name="Leao P.N."/>
        </authorList>
    </citation>
    <scope>NUCLEOTIDE SEQUENCE [LARGE SCALE GENOMIC DNA]</scope>
    <source>
        <strain evidence="2 3">LEGE 06226</strain>
    </source>
</reference>
<dbReference type="PANTHER" id="PTHR45947:SF3">
    <property type="entry name" value="SULFOQUINOVOSYL TRANSFERASE SQD2"/>
    <property type="match status" value="1"/>
</dbReference>
<dbReference type="RefSeq" id="WP_193869185.1">
    <property type="nucleotide sequence ID" value="NZ_JADEWU010000018.1"/>
</dbReference>
<dbReference type="Pfam" id="PF00534">
    <property type="entry name" value="Glycos_transf_1"/>
    <property type="match status" value="1"/>
</dbReference>
<keyword evidence="3" id="KW-1185">Reference proteome</keyword>
<dbReference type="InterPro" id="IPR050194">
    <property type="entry name" value="Glycosyltransferase_grp1"/>
</dbReference>
<name>A0ABR9UCS9_9CYAN</name>
<dbReference type="PANTHER" id="PTHR45947">
    <property type="entry name" value="SULFOQUINOVOSYL TRANSFERASE SQD2"/>
    <property type="match status" value="1"/>
</dbReference>
<dbReference type="InterPro" id="IPR001296">
    <property type="entry name" value="Glyco_trans_1"/>
</dbReference>
<evidence type="ECO:0000313" key="3">
    <source>
        <dbReference type="Proteomes" id="UP000640725"/>
    </source>
</evidence>
<organism evidence="2 3">
    <name type="scientific">Planktothrix mougeotii LEGE 06226</name>
    <dbReference type="NCBI Taxonomy" id="1828728"/>
    <lineage>
        <taxon>Bacteria</taxon>
        <taxon>Bacillati</taxon>
        <taxon>Cyanobacteriota</taxon>
        <taxon>Cyanophyceae</taxon>
        <taxon>Oscillatoriophycideae</taxon>
        <taxon>Oscillatoriales</taxon>
        <taxon>Microcoleaceae</taxon>
        <taxon>Planktothrix</taxon>
    </lineage>
</organism>
<sequence>MNTLKTRDLNQLRLLLVADNISRKMGGEAGKNLYYLQLLQERNVDVHIICHARVREELQEELTEAEFKRIRFIEDSPLQSNLWKITQHLPPRIQVGMIEQLIRLNTQLRARKLAKQIIQEHNINLVFEPSPITPKGISCLYDLGVPVVIGPLSGGLDFPPAFQYMDGSKTRTTVELIKKYSEFIHQLLPGKLKADTIIVANSQTKAALPKGCKGKIYEVIECGVDLEIWKPKTYTQPDSNQPIRFIYMGRFVDWKGVQFLLEAFKIVSEQTPAVLELVGDGILRPQLQAQVEQLNLQNQVHFHGWMKREQMATFIRECDIFVLPAVREAGGNVVLEAMASALPVIVANWAGPAKTVDSSCGILVDPCSKAGFIQGLADGMLRLANSPELRFQMGQAGIKRVKQHYFDWDAKCDRILEIFQETLHDYGAVTEEITPLKPTYRPKISSVT</sequence>
<evidence type="ECO:0000313" key="2">
    <source>
        <dbReference type="EMBL" id="MBE9143626.1"/>
    </source>
</evidence>
<evidence type="ECO:0000259" key="1">
    <source>
        <dbReference type="Pfam" id="PF00534"/>
    </source>
</evidence>
<gene>
    <name evidence="2" type="ORF">IQ236_10360</name>
</gene>
<comment type="caution">
    <text evidence="2">The sequence shown here is derived from an EMBL/GenBank/DDBJ whole genome shotgun (WGS) entry which is preliminary data.</text>
</comment>
<dbReference type="Proteomes" id="UP000640725">
    <property type="component" value="Unassembled WGS sequence"/>
</dbReference>